<accession>A0A831PJS8</accession>
<evidence type="ECO:0000256" key="6">
    <source>
        <dbReference type="ARBA" id="ARBA00022801"/>
    </source>
</evidence>
<proteinExistence type="inferred from homology"/>
<feature type="domain" description="Peptidase M50" evidence="12">
    <location>
        <begin position="5"/>
        <end position="102"/>
    </location>
</feature>
<dbReference type="InterPro" id="IPR008915">
    <property type="entry name" value="Peptidase_M50"/>
</dbReference>
<dbReference type="GO" id="GO:0006508">
    <property type="term" value="P:proteolysis"/>
    <property type="evidence" value="ECO:0007669"/>
    <property type="project" value="UniProtKB-KW"/>
</dbReference>
<evidence type="ECO:0000256" key="2">
    <source>
        <dbReference type="ARBA" id="ARBA00004141"/>
    </source>
</evidence>
<feature type="transmembrane region" description="Helical" evidence="11">
    <location>
        <begin position="87"/>
        <end position="106"/>
    </location>
</feature>
<dbReference type="PANTHER" id="PTHR42837:SF2">
    <property type="entry name" value="MEMBRANE METALLOPROTEASE ARASP2, CHLOROPLASTIC-RELATED"/>
    <property type="match status" value="1"/>
</dbReference>
<comment type="caution">
    <text evidence="13">The sequence shown here is derived from an EMBL/GenBank/DDBJ whole genome shotgun (WGS) entry which is preliminary data.</text>
</comment>
<feature type="transmembrane region" description="Helical" evidence="11">
    <location>
        <begin position="47"/>
        <end position="75"/>
    </location>
</feature>
<gene>
    <name evidence="13" type="ORF">ENN90_04360</name>
</gene>
<name>A0A831PJS8_9BACT</name>
<evidence type="ECO:0000256" key="5">
    <source>
        <dbReference type="ARBA" id="ARBA00022692"/>
    </source>
</evidence>
<keyword evidence="4" id="KW-0645">Protease</keyword>
<dbReference type="InterPro" id="IPR004387">
    <property type="entry name" value="Pept_M50_Zn"/>
</dbReference>
<organism evidence="13">
    <name type="scientific">Mariniphaga anaerophila</name>
    <dbReference type="NCBI Taxonomy" id="1484053"/>
    <lineage>
        <taxon>Bacteria</taxon>
        <taxon>Pseudomonadati</taxon>
        <taxon>Bacteroidota</taxon>
        <taxon>Bacteroidia</taxon>
        <taxon>Marinilabiliales</taxon>
        <taxon>Prolixibacteraceae</taxon>
        <taxon>Mariniphaga</taxon>
    </lineage>
</organism>
<evidence type="ECO:0000256" key="4">
    <source>
        <dbReference type="ARBA" id="ARBA00022670"/>
    </source>
</evidence>
<keyword evidence="8 11" id="KW-1133">Transmembrane helix</keyword>
<keyword evidence="7" id="KW-0862">Zinc</keyword>
<dbReference type="AlphaFoldDB" id="A0A831PJS8"/>
<dbReference type="PANTHER" id="PTHR42837">
    <property type="entry name" value="REGULATOR OF SIGMA-E PROTEASE RSEP"/>
    <property type="match status" value="1"/>
</dbReference>
<feature type="non-terminal residue" evidence="13">
    <location>
        <position position="1"/>
    </location>
</feature>
<reference evidence="13" key="1">
    <citation type="journal article" date="2020" name="mSystems">
        <title>Genome- and Community-Level Interaction Insights into Carbon Utilization and Element Cycling Functions of Hydrothermarchaeota in Hydrothermal Sediment.</title>
        <authorList>
            <person name="Zhou Z."/>
            <person name="Liu Y."/>
            <person name="Xu W."/>
            <person name="Pan J."/>
            <person name="Luo Z.H."/>
            <person name="Li M."/>
        </authorList>
    </citation>
    <scope>NUCLEOTIDE SEQUENCE [LARGE SCALE GENOMIC DNA]</scope>
    <source>
        <strain evidence="13">SpSt-1217</strain>
    </source>
</reference>
<keyword evidence="10 11" id="KW-0472">Membrane</keyword>
<keyword evidence="6" id="KW-0378">Hydrolase</keyword>
<comment type="cofactor">
    <cofactor evidence="1">
        <name>Zn(2+)</name>
        <dbReference type="ChEBI" id="CHEBI:29105"/>
    </cofactor>
</comment>
<comment type="subcellular location">
    <subcellularLocation>
        <location evidence="2">Membrane</location>
        <topology evidence="2">Multi-pass membrane protein</topology>
    </subcellularLocation>
</comment>
<sequence>QTTKDYLKQFKLFFRPETKAYESLGGFAMIGSIFPATWDWFSFWNMTAFLSIILAIMNLLPIPALDGGHVMFLGFEMISGRKPGEKFLEYAQIAGMVLLLALVLYANANDIIKMINGTFK</sequence>
<dbReference type="Proteomes" id="UP000886047">
    <property type="component" value="Unassembled WGS sequence"/>
</dbReference>
<evidence type="ECO:0000256" key="10">
    <source>
        <dbReference type="ARBA" id="ARBA00023136"/>
    </source>
</evidence>
<protein>
    <submittedName>
        <fullName evidence="13">RIP metalloprotease RseP</fullName>
    </submittedName>
</protein>
<evidence type="ECO:0000256" key="8">
    <source>
        <dbReference type="ARBA" id="ARBA00022989"/>
    </source>
</evidence>
<dbReference type="GO" id="GO:0016020">
    <property type="term" value="C:membrane"/>
    <property type="evidence" value="ECO:0007669"/>
    <property type="project" value="UniProtKB-SubCell"/>
</dbReference>
<evidence type="ECO:0000256" key="11">
    <source>
        <dbReference type="SAM" id="Phobius"/>
    </source>
</evidence>
<dbReference type="EMBL" id="DSDK01000241">
    <property type="protein sequence ID" value="HDR50840.1"/>
    <property type="molecule type" value="Genomic_DNA"/>
</dbReference>
<evidence type="ECO:0000256" key="9">
    <source>
        <dbReference type="ARBA" id="ARBA00023049"/>
    </source>
</evidence>
<evidence type="ECO:0000256" key="3">
    <source>
        <dbReference type="ARBA" id="ARBA00007931"/>
    </source>
</evidence>
<evidence type="ECO:0000313" key="13">
    <source>
        <dbReference type="EMBL" id="HDR50840.1"/>
    </source>
</evidence>
<evidence type="ECO:0000259" key="12">
    <source>
        <dbReference type="Pfam" id="PF02163"/>
    </source>
</evidence>
<dbReference type="Pfam" id="PF02163">
    <property type="entry name" value="Peptidase_M50"/>
    <property type="match status" value="1"/>
</dbReference>
<evidence type="ECO:0000256" key="1">
    <source>
        <dbReference type="ARBA" id="ARBA00001947"/>
    </source>
</evidence>
<comment type="similarity">
    <text evidence="3">Belongs to the peptidase M50B family.</text>
</comment>
<keyword evidence="9 13" id="KW-0482">Metalloprotease</keyword>
<evidence type="ECO:0000256" key="7">
    <source>
        <dbReference type="ARBA" id="ARBA00022833"/>
    </source>
</evidence>
<keyword evidence="5 11" id="KW-0812">Transmembrane</keyword>
<dbReference type="GO" id="GO:0004222">
    <property type="term" value="F:metalloendopeptidase activity"/>
    <property type="evidence" value="ECO:0007669"/>
    <property type="project" value="InterPro"/>
</dbReference>